<name>A0A233RBX5_9GAMM</name>
<organism evidence="2 3">
    <name type="scientific">Oceanimonas doudoroffii</name>
    <dbReference type="NCBI Taxonomy" id="84158"/>
    <lineage>
        <taxon>Bacteria</taxon>
        <taxon>Pseudomonadati</taxon>
        <taxon>Pseudomonadota</taxon>
        <taxon>Gammaproteobacteria</taxon>
        <taxon>Aeromonadales</taxon>
        <taxon>Aeromonadaceae</taxon>
        <taxon>Oceanimonas</taxon>
    </lineage>
</organism>
<accession>A0A233RBX5</accession>
<dbReference type="AlphaFoldDB" id="A0A233RBX5"/>
<evidence type="ECO:0000256" key="1">
    <source>
        <dbReference type="SAM" id="Phobius"/>
    </source>
</evidence>
<keyword evidence="3" id="KW-1185">Reference proteome</keyword>
<evidence type="ECO:0000313" key="2">
    <source>
        <dbReference type="EMBL" id="OXY80898.1"/>
    </source>
</evidence>
<keyword evidence="1" id="KW-1133">Transmembrane helix</keyword>
<keyword evidence="1" id="KW-0812">Transmembrane</keyword>
<comment type="caution">
    <text evidence="2">The sequence shown here is derived from an EMBL/GenBank/DDBJ whole genome shotgun (WGS) entry which is preliminary data.</text>
</comment>
<reference evidence="2 3" key="1">
    <citation type="submission" date="2017-08" db="EMBL/GenBank/DDBJ databases">
        <title>A Genome Sequence of Oceanimonas doudoroffii ATCC 27123T.</title>
        <authorList>
            <person name="Brennan M.A."/>
            <person name="Maclea K.S."/>
            <person name="Mcclelland W.D."/>
            <person name="Trachtenberg A.M."/>
        </authorList>
    </citation>
    <scope>NUCLEOTIDE SEQUENCE [LARGE SCALE GENOMIC DNA]</scope>
    <source>
        <strain evidence="2 3">ATCC 27123</strain>
    </source>
</reference>
<sequence length="69" mass="7524">MLKSFIQVQLTIREFLRREDGASAIEYGIIAGLIAVGIITSVDDIGEKLKIFFEGIAEDLETASPTPDP</sequence>
<dbReference type="Pfam" id="PF04964">
    <property type="entry name" value="Flp_Fap"/>
    <property type="match status" value="1"/>
</dbReference>
<dbReference type="Proteomes" id="UP000242757">
    <property type="component" value="Unassembled WGS sequence"/>
</dbReference>
<evidence type="ECO:0000313" key="3">
    <source>
        <dbReference type="Proteomes" id="UP000242757"/>
    </source>
</evidence>
<gene>
    <name evidence="2" type="ORF">B6S08_15800</name>
</gene>
<keyword evidence="1" id="KW-0472">Membrane</keyword>
<proteinExistence type="predicted"/>
<dbReference type="EMBL" id="NBIM01000007">
    <property type="protein sequence ID" value="OXY80898.1"/>
    <property type="molecule type" value="Genomic_DNA"/>
</dbReference>
<feature type="transmembrane region" description="Helical" evidence="1">
    <location>
        <begin position="21"/>
        <end position="42"/>
    </location>
</feature>
<evidence type="ECO:0008006" key="4">
    <source>
        <dbReference type="Google" id="ProtNLM"/>
    </source>
</evidence>
<protein>
    <recommendedName>
        <fullName evidence="4">Flp family type IVb pilin</fullName>
    </recommendedName>
</protein>
<dbReference type="InterPro" id="IPR007047">
    <property type="entry name" value="Flp_Fap"/>
</dbReference>